<evidence type="ECO:0000313" key="4">
    <source>
        <dbReference type="EMBL" id="QQZ48933.1"/>
    </source>
</evidence>
<dbReference type="EMBL" id="CP068570">
    <property type="protein sequence ID" value="QQZ48933.1"/>
    <property type="molecule type" value="Genomic_DNA"/>
</dbReference>
<dbReference type="Gene3D" id="2.30.38.10">
    <property type="entry name" value="Luciferase, Domain 3"/>
    <property type="match status" value="1"/>
</dbReference>
<dbReference type="PANTHER" id="PTHR24096:SF149">
    <property type="entry name" value="AMP-BINDING DOMAIN-CONTAINING PROTEIN-RELATED"/>
    <property type="match status" value="1"/>
</dbReference>
<comment type="similarity">
    <text evidence="1">Belongs to the ATP-dependent AMP-binding enzyme family.</text>
</comment>
<dbReference type="Pfam" id="PF00501">
    <property type="entry name" value="AMP-binding"/>
    <property type="match status" value="1"/>
</dbReference>
<reference evidence="4" key="1">
    <citation type="submission" date="2021-01" db="EMBL/GenBank/DDBJ databases">
        <title>Genome sequence of Phenylobacterium sp. 20VBR1 isolated from a valley glaceir, Ny-Alesund, Svalbard.</title>
        <authorList>
            <person name="Thomas F.A."/>
            <person name="Krishnan K.P."/>
            <person name="Sinha R.K."/>
        </authorList>
    </citation>
    <scope>NUCLEOTIDE SEQUENCE</scope>
    <source>
        <strain evidence="4">20VBR1</strain>
    </source>
</reference>
<evidence type="ECO:0000256" key="1">
    <source>
        <dbReference type="ARBA" id="ARBA00006432"/>
    </source>
</evidence>
<name>A0A974S7W8_9CAUL</name>
<dbReference type="Gene3D" id="3.40.50.980">
    <property type="match status" value="1"/>
</dbReference>
<dbReference type="AlphaFoldDB" id="A0A974S7W8"/>
<organism evidence="4">
    <name type="scientific">Phenylobacterium glaciei</name>
    <dbReference type="NCBI Taxonomy" id="2803784"/>
    <lineage>
        <taxon>Bacteria</taxon>
        <taxon>Pseudomonadati</taxon>
        <taxon>Pseudomonadota</taxon>
        <taxon>Alphaproteobacteria</taxon>
        <taxon>Caulobacterales</taxon>
        <taxon>Caulobacteraceae</taxon>
        <taxon>Phenylobacterium</taxon>
    </lineage>
</organism>
<protein>
    <submittedName>
        <fullName evidence="4">AMP-binding protein</fullName>
    </submittedName>
</protein>
<proteinExistence type="inferred from homology"/>
<dbReference type="PANTHER" id="PTHR24096">
    <property type="entry name" value="LONG-CHAIN-FATTY-ACID--COA LIGASE"/>
    <property type="match status" value="1"/>
</dbReference>
<evidence type="ECO:0000256" key="2">
    <source>
        <dbReference type="ARBA" id="ARBA00022598"/>
    </source>
</evidence>
<dbReference type="GO" id="GO:0016405">
    <property type="term" value="F:CoA-ligase activity"/>
    <property type="evidence" value="ECO:0007669"/>
    <property type="project" value="TreeGrafter"/>
</dbReference>
<dbReference type="SUPFAM" id="SSF56801">
    <property type="entry name" value="Acetyl-CoA synthetase-like"/>
    <property type="match status" value="1"/>
</dbReference>
<sequence>MAKIDKEVATARPNTGYGMTETCGIITSIAADFFVDKPESCGPAMPTFEARCVDDDGQTVPPGHVGELWVKGRR</sequence>
<evidence type="ECO:0000259" key="3">
    <source>
        <dbReference type="Pfam" id="PF00501"/>
    </source>
</evidence>
<feature type="domain" description="AMP-dependent synthetase/ligase" evidence="3">
    <location>
        <begin position="15"/>
        <end position="73"/>
    </location>
</feature>
<dbReference type="InterPro" id="IPR000873">
    <property type="entry name" value="AMP-dep_synth/lig_dom"/>
</dbReference>
<gene>
    <name evidence="4" type="ORF">JKL49_16780</name>
</gene>
<accession>A0A974S7W8</accession>
<keyword evidence="2" id="KW-0436">Ligase</keyword>